<evidence type="ECO:0000313" key="1">
    <source>
        <dbReference type="EMBL" id="KAF3763289.1"/>
    </source>
</evidence>
<accession>A0A9P4XYK9</accession>
<dbReference type="AlphaFoldDB" id="A0A9P4XYK9"/>
<dbReference type="GeneID" id="63832205"/>
<name>A0A9P4XYK9_CRYP1</name>
<sequence>MSELLRANIPTKEALPPAIWNIIAKMQGAVWGEMRWSFVRGNAGPSRLLPNEKMANKAYISIEFSCAQLPSMPQVPSELCRNNDSS</sequence>
<dbReference type="Proteomes" id="UP000803844">
    <property type="component" value="Unassembled WGS sequence"/>
</dbReference>
<dbReference type="EMBL" id="MU032349">
    <property type="protein sequence ID" value="KAF3763289.1"/>
    <property type="molecule type" value="Genomic_DNA"/>
</dbReference>
<gene>
    <name evidence="1" type="ORF">M406DRAFT_103743</name>
</gene>
<organism evidence="1 2">
    <name type="scientific">Cryphonectria parasitica (strain ATCC 38755 / EP155)</name>
    <dbReference type="NCBI Taxonomy" id="660469"/>
    <lineage>
        <taxon>Eukaryota</taxon>
        <taxon>Fungi</taxon>
        <taxon>Dikarya</taxon>
        <taxon>Ascomycota</taxon>
        <taxon>Pezizomycotina</taxon>
        <taxon>Sordariomycetes</taxon>
        <taxon>Sordariomycetidae</taxon>
        <taxon>Diaporthales</taxon>
        <taxon>Cryphonectriaceae</taxon>
        <taxon>Cryphonectria-Endothia species complex</taxon>
        <taxon>Cryphonectria</taxon>
    </lineage>
</organism>
<reference evidence="1" key="1">
    <citation type="journal article" date="2020" name="Phytopathology">
        <title>Genome sequence of the chestnut blight fungus Cryphonectria parasitica EP155: A fundamental resource for an archetypical invasive plant pathogen.</title>
        <authorList>
            <person name="Crouch J.A."/>
            <person name="Dawe A."/>
            <person name="Aerts A."/>
            <person name="Barry K."/>
            <person name="Churchill A.C.L."/>
            <person name="Grimwood J."/>
            <person name="Hillman B."/>
            <person name="Milgroom M.G."/>
            <person name="Pangilinan J."/>
            <person name="Smith M."/>
            <person name="Salamov A."/>
            <person name="Schmutz J."/>
            <person name="Yadav J."/>
            <person name="Grigoriev I.V."/>
            <person name="Nuss D."/>
        </authorList>
    </citation>
    <scope>NUCLEOTIDE SEQUENCE</scope>
    <source>
        <strain evidence="1">EP155</strain>
    </source>
</reference>
<keyword evidence="2" id="KW-1185">Reference proteome</keyword>
<proteinExistence type="predicted"/>
<protein>
    <submittedName>
        <fullName evidence="1">Uncharacterized protein</fullName>
    </submittedName>
</protein>
<dbReference type="RefSeq" id="XP_040774250.1">
    <property type="nucleotide sequence ID" value="XM_040915076.1"/>
</dbReference>
<comment type="caution">
    <text evidence="1">The sequence shown here is derived from an EMBL/GenBank/DDBJ whole genome shotgun (WGS) entry which is preliminary data.</text>
</comment>
<evidence type="ECO:0000313" key="2">
    <source>
        <dbReference type="Proteomes" id="UP000803844"/>
    </source>
</evidence>